<accession>A0AAV3ZB37</accession>
<gene>
    <name evidence="1" type="ORF">PoB_001766900</name>
</gene>
<proteinExistence type="predicted"/>
<organism evidence="1 2">
    <name type="scientific">Plakobranchus ocellatus</name>
    <dbReference type="NCBI Taxonomy" id="259542"/>
    <lineage>
        <taxon>Eukaryota</taxon>
        <taxon>Metazoa</taxon>
        <taxon>Spiralia</taxon>
        <taxon>Lophotrochozoa</taxon>
        <taxon>Mollusca</taxon>
        <taxon>Gastropoda</taxon>
        <taxon>Heterobranchia</taxon>
        <taxon>Euthyneura</taxon>
        <taxon>Panpulmonata</taxon>
        <taxon>Sacoglossa</taxon>
        <taxon>Placobranchoidea</taxon>
        <taxon>Plakobranchidae</taxon>
        <taxon>Plakobranchus</taxon>
    </lineage>
</organism>
<comment type="caution">
    <text evidence="1">The sequence shown here is derived from an EMBL/GenBank/DDBJ whole genome shotgun (WGS) entry which is preliminary data.</text>
</comment>
<name>A0AAV3ZB37_9GAST</name>
<dbReference type="Proteomes" id="UP000735302">
    <property type="component" value="Unassembled WGS sequence"/>
</dbReference>
<evidence type="ECO:0000313" key="1">
    <source>
        <dbReference type="EMBL" id="GFN91163.1"/>
    </source>
</evidence>
<evidence type="ECO:0000313" key="2">
    <source>
        <dbReference type="Proteomes" id="UP000735302"/>
    </source>
</evidence>
<dbReference type="AlphaFoldDB" id="A0AAV3ZB37"/>
<keyword evidence="2" id="KW-1185">Reference proteome</keyword>
<dbReference type="EMBL" id="BLXT01002104">
    <property type="protein sequence ID" value="GFN91163.1"/>
    <property type="molecule type" value="Genomic_DNA"/>
</dbReference>
<protein>
    <submittedName>
        <fullName evidence="1">Uncharacterized protein</fullName>
    </submittedName>
</protein>
<sequence length="135" mass="15104">MDGVGQMRLHEIGNLEQMGQNGIDNFRQMGLHEIDNLGQMRQNGIDNMRYARQYKTGTCRQTRQFKIENVGRRDVCMSFTFSYVLFGGVEGSVASESALRSVGNLLSWVRATPPAPWSDGGPESLRSPCLDCDIQ</sequence>
<reference evidence="1 2" key="1">
    <citation type="journal article" date="2021" name="Elife">
        <title>Chloroplast acquisition without the gene transfer in kleptoplastic sea slugs, Plakobranchus ocellatus.</title>
        <authorList>
            <person name="Maeda T."/>
            <person name="Takahashi S."/>
            <person name="Yoshida T."/>
            <person name="Shimamura S."/>
            <person name="Takaki Y."/>
            <person name="Nagai Y."/>
            <person name="Toyoda A."/>
            <person name="Suzuki Y."/>
            <person name="Arimoto A."/>
            <person name="Ishii H."/>
            <person name="Satoh N."/>
            <person name="Nishiyama T."/>
            <person name="Hasebe M."/>
            <person name="Maruyama T."/>
            <person name="Minagawa J."/>
            <person name="Obokata J."/>
            <person name="Shigenobu S."/>
        </authorList>
    </citation>
    <scope>NUCLEOTIDE SEQUENCE [LARGE SCALE GENOMIC DNA]</scope>
</reference>